<feature type="non-terminal residue" evidence="6">
    <location>
        <position position="457"/>
    </location>
</feature>
<keyword evidence="6" id="KW-0436">Ligase</keyword>
<keyword evidence="4" id="KW-0175">Coiled coil</keyword>
<gene>
    <name evidence="6" type="ORF">DAT39_011412</name>
</gene>
<proteinExistence type="predicted"/>
<dbReference type="InterPro" id="IPR051051">
    <property type="entry name" value="E3_ubiq-ligase_TRIM/RNF"/>
</dbReference>
<dbReference type="PANTHER" id="PTHR25465">
    <property type="entry name" value="B-BOX DOMAIN CONTAINING"/>
    <property type="match status" value="1"/>
</dbReference>
<keyword evidence="1" id="KW-0479">Metal-binding</keyword>
<evidence type="ECO:0000256" key="4">
    <source>
        <dbReference type="SAM" id="Coils"/>
    </source>
</evidence>
<feature type="non-terminal residue" evidence="6">
    <location>
        <position position="1"/>
    </location>
</feature>
<protein>
    <submittedName>
        <fullName evidence="6">E3 ubiquitin/ISG15 ligase TRIM25-like</fullName>
    </submittedName>
</protein>
<accession>A0A8J4X2P8</accession>
<evidence type="ECO:0000256" key="2">
    <source>
        <dbReference type="ARBA" id="ARBA00022771"/>
    </source>
</evidence>
<organism evidence="6 7">
    <name type="scientific">Clarias magur</name>
    <name type="common">Asian catfish</name>
    <name type="synonym">Macropteronotus magur</name>
    <dbReference type="NCBI Taxonomy" id="1594786"/>
    <lineage>
        <taxon>Eukaryota</taxon>
        <taxon>Metazoa</taxon>
        <taxon>Chordata</taxon>
        <taxon>Craniata</taxon>
        <taxon>Vertebrata</taxon>
        <taxon>Euteleostomi</taxon>
        <taxon>Actinopterygii</taxon>
        <taxon>Neopterygii</taxon>
        <taxon>Teleostei</taxon>
        <taxon>Ostariophysi</taxon>
        <taxon>Siluriformes</taxon>
        <taxon>Clariidae</taxon>
        <taxon>Clarias</taxon>
    </lineage>
</organism>
<dbReference type="InterPro" id="IPR058030">
    <property type="entry name" value="TRIM8/14/16/25/29/45/65_CC"/>
</dbReference>
<dbReference type="InterPro" id="IPR011993">
    <property type="entry name" value="PH-like_dom_sf"/>
</dbReference>
<comment type="caution">
    <text evidence="6">The sequence shown here is derived from an EMBL/GenBank/DDBJ whole genome shotgun (WGS) entry which is preliminary data.</text>
</comment>
<evidence type="ECO:0000313" key="7">
    <source>
        <dbReference type="Proteomes" id="UP000727407"/>
    </source>
</evidence>
<evidence type="ECO:0000259" key="5">
    <source>
        <dbReference type="PROSITE" id="PS50196"/>
    </source>
</evidence>
<sequence>EPVEWIMILSDDFVERKKHQKQLLEIQKKSKQAIQDREKELQKLKKAVETHKHSAQTAMQEIVKMFSELIKAIEKRQHEVAQLIRDEEKAAVSRAQDVIKQLQQEIGELKKRDFELEKLSRTEDPIQYLQSFQSVPAAPGSANFTSITYRIPLTFEKVLKSVSQLRDKLETFFNSEFKDISPGAQTSGDADDCVIIWEKKPTMKEERKAMSLHLPPTFFCGTSSDSDTESDSLEDFETELQKVQQALVEVKSGEKDEGILFKHWAKLSRWDRDLDQWKKQLLEIQRKYQHKIQKREKELHDLTKAVESHKRSAQSAVQQSQKIFTDLIKSIERRCSEVTAQIRAQEKAAVSPAEEVMKQLEQEITELKRRTAEMEELSHTQDPIYFLQNFQAVLAPMGCDIPTITVHSLLSFENVIVSVSQLKSALEDLCKDQIKKISSEVKKVRLISPQSREELLE</sequence>
<keyword evidence="7" id="KW-1185">Reference proteome</keyword>
<dbReference type="Gene3D" id="2.30.29.30">
    <property type="entry name" value="Pleckstrin-homology domain (PH domain)/Phosphotyrosine-binding domain (PTB)"/>
    <property type="match status" value="1"/>
</dbReference>
<dbReference type="EMBL" id="QNUK01000185">
    <property type="protein sequence ID" value="KAF5898861.1"/>
    <property type="molecule type" value="Genomic_DNA"/>
</dbReference>
<feature type="coiled-coil region" evidence="4">
    <location>
        <begin position="85"/>
        <end position="119"/>
    </location>
</feature>
<dbReference type="PROSITE" id="PS50196">
    <property type="entry name" value="RANBD1"/>
    <property type="match status" value="1"/>
</dbReference>
<feature type="coiled-coil region" evidence="4">
    <location>
        <begin position="233"/>
        <end position="380"/>
    </location>
</feature>
<dbReference type="InterPro" id="IPR022011">
    <property type="entry name" value="IR1-M"/>
</dbReference>
<dbReference type="Pfam" id="PF25600">
    <property type="entry name" value="TRIM_CC"/>
    <property type="match status" value="2"/>
</dbReference>
<dbReference type="InterPro" id="IPR000156">
    <property type="entry name" value="Ran_bind_dom"/>
</dbReference>
<dbReference type="Pfam" id="PF00638">
    <property type="entry name" value="Ran_BP1"/>
    <property type="match status" value="1"/>
</dbReference>
<dbReference type="AlphaFoldDB" id="A0A8J4X2P8"/>
<dbReference type="GO" id="GO:0016874">
    <property type="term" value="F:ligase activity"/>
    <property type="evidence" value="ECO:0007669"/>
    <property type="project" value="UniProtKB-KW"/>
</dbReference>
<dbReference type="GO" id="GO:0008270">
    <property type="term" value="F:zinc ion binding"/>
    <property type="evidence" value="ECO:0007669"/>
    <property type="project" value="UniProtKB-KW"/>
</dbReference>
<name>A0A8J4X2P8_CLAMG</name>
<feature type="domain" description="RanBD1" evidence="5">
    <location>
        <begin position="235"/>
        <end position="323"/>
    </location>
</feature>
<keyword evidence="3" id="KW-0862">Zinc</keyword>
<keyword evidence="2" id="KW-0863">Zinc-finger</keyword>
<dbReference type="PANTHER" id="PTHR25465:SF5">
    <property type="entry name" value="E3 UBIQUITIN_ISG15 LIGASE TRIM25-RELATED"/>
    <property type="match status" value="1"/>
</dbReference>
<evidence type="ECO:0000313" key="6">
    <source>
        <dbReference type="EMBL" id="KAF5898861.1"/>
    </source>
</evidence>
<dbReference type="OrthoDB" id="9903688at2759"/>
<evidence type="ECO:0000256" key="3">
    <source>
        <dbReference type="ARBA" id="ARBA00022833"/>
    </source>
</evidence>
<reference evidence="6" key="1">
    <citation type="submission" date="2020-07" db="EMBL/GenBank/DDBJ databases">
        <title>Clarias magur genome sequencing, assembly and annotation.</title>
        <authorList>
            <person name="Kushwaha B."/>
            <person name="Kumar R."/>
            <person name="Das P."/>
            <person name="Joshi C.G."/>
            <person name="Kumar D."/>
            <person name="Nagpure N.S."/>
            <person name="Pandey M."/>
            <person name="Agarwal S."/>
            <person name="Srivastava S."/>
            <person name="Singh M."/>
            <person name="Sahoo L."/>
            <person name="Jayasankar P."/>
            <person name="Meher P.K."/>
            <person name="Koringa P.G."/>
            <person name="Iquebal M.A."/>
            <person name="Das S.P."/>
            <person name="Bit A."/>
            <person name="Patnaik S."/>
            <person name="Patel N."/>
            <person name="Shah T.M."/>
            <person name="Hinsu A."/>
            <person name="Jena J.K."/>
        </authorList>
    </citation>
    <scope>NUCLEOTIDE SEQUENCE</scope>
    <source>
        <strain evidence="6">CIFAMagur01</strain>
        <tissue evidence="6">Testis</tissue>
    </source>
</reference>
<dbReference type="Pfam" id="PF12185">
    <property type="entry name" value="IR1-M"/>
    <property type="match status" value="1"/>
</dbReference>
<evidence type="ECO:0000256" key="1">
    <source>
        <dbReference type="ARBA" id="ARBA00022723"/>
    </source>
</evidence>
<dbReference type="Proteomes" id="UP000727407">
    <property type="component" value="Unassembled WGS sequence"/>
</dbReference>
<feature type="coiled-coil region" evidence="4">
    <location>
        <begin position="16"/>
        <end position="61"/>
    </location>
</feature>